<dbReference type="PANTHER" id="PTHR31818:SF3">
    <property type="entry name" value="O-FUCOSYLTRANSFERASE 29"/>
    <property type="match status" value="1"/>
</dbReference>
<evidence type="ECO:0000313" key="2">
    <source>
        <dbReference type="Proteomes" id="UP000015453"/>
    </source>
</evidence>
<dbReference type="PANTHER" id="PTHR31818">
    <property type="entry name" value="O-FUCOSYLTRANSFERASE 16"/>
    <property type="match status" value="1"/>
</dbReference>
<gene>
    <name evidence="1" type="ORF">M569_07224</name>
</gene>
<reference evidence="1 2" key="1">
    <citation type="journal article" date="2013" name="BMC Genomics">
        <title>The miniature genome of a carnivorous plant Genlisea aurea contains a low number of genes and short non-coding sequences.</title>
        <authorList>
            <person name="Leushkin E.V."/>
            <person name="Sutormin R.A."/>
            <person name="Nabieva E.R."/>
            <person name="Penin A.A."/>
            <person name="Kondrashov A.S."/>
            <person name="Logacheva M.D."/>
        </authorList>
    </citation>
    <scope>NUCLEOTIDE SEQUENCE [LARGE SCALE GENOMIC DNA]</scope>
</reference>
<protein>
    <submittedName>
        <fullName evidence="1">Uncharacterized protein</fullName>
    </submittedName>
</protein>
<dbReference type="EMBL" id="AUSU01003060">
    <property type="protein sequence ID" value="EPS67554.1"/>
    <property type="molecule type" value="Genomic_DNA"/>
</dbReference>
<sequence>RRRYMGHKRTIRPNGKRLSNLLTEKERTEWSEFSRKVKSWQRGFLGEPDETRPGRGEFHEYPSACICRRN</sequence>
<evidence type="ECO:0000313" key="1">
    <source>
        <dbReference type="EMBL" id="EPS67554.1"/>
    </source>
</evidence>
<dbReference type="AlphaFoldDB" id="S8CK46"/>
<dbReference type="Proteomes" id="UP000015453">
    <property type="component" value="Unassembled WGS sequence"/>
</dbReference>
<dbReference type="OrthoDB" id="980935at2759"/>
<feature type="non-terminal residue" evidence="1">
    <location>
        <position position="1"/>
    </location>
</feature>
<name>S8CK46_9LAMI</name>
<comment type="caution">
    <text evidence="1">The sequence shown here is derived from an EMBL/GenBank/DDBJ whole genome shotgun (WGS) entry which is preliminary data.</text>
</comment>
<accession>S8CK46</accession>
<proteinExistence type="predicted"/>
<keyword evidence="2" id="KW-1185">Reference proteome</keyword>
<organism evidence="1 2">
    <name type="scientific">Genlisea aurea</name>
    <dbReference type="NCBI Taxonomy" id="192259"/>
    <lineage>
        <taxon>Eukaryota</taxon>
        <taxon>Viridiplantae</taxon>
        <taxon>Streptophyta</taxon>
        <taxon>Embryophyta</taxon>
        <taxon>Tracheophyta</taxon>
        <taxon>Spermatophyta</taxon>
        <taxon>Magnoliopsida</taxon>
        <taxon>eudicotyledons</taxon>
        <taxon>Gunneridae</taxon>
        <taxon>Pentapetalae</taxon>
        <taxon>asterids</taxon>
        <taxon>lamiids</taxon>
        <taxon>Lamiales</taxon>
        <taxon>Lentibulariaceae</taxon>
        <taxon>Genlisea</taxon>
    </lineage>
</organism>
<feature type="non-terminal residue" evidence="1">
    <location>
        <position position="70"/>
    </location>
</feature>